<comment type="cofactor">
    <cofactor evidence="1">
        <name>Zn(2+)</name>
        <dbReference type="ChEBI" id="CHEBI:29105"/>
    </cofactor>
</comment>
<dbReference type="EMBL" id="HBFQ01037239">
    <property type="protein sequence ID" value="CAD8851946.1"/>
    <property type="molecule type" value="Transcribed_RNA"/>
</dbReference>
<dbReference type="Pfam" id="PF16187">
    <property type="entry name" value="Peptidase_M16_M"/>
    <property type="match status" value="1"/>
</dbReference>
<gene>
    <name evidence="14" type="ORF">NSCI0253_LOCUS26296</name>
</gene>
<evidence type="ECO:0000256" key="7">
    <source>
        <dbReference type="ARBA" id="ARBA00023049"/>
    </source>
</evidence>
<evidence type="ECO:0000256" key="1">
    <source>
        <dbReference type="ARBA" id="ARBA00001947"/>
    </source>
</evidence>
<dbReference type="PANTHER" id="PTHR43690:SF18">
    <property type="entry name" value="INSULIN-DEGRADING ENZYME-RELATED"/>
    <property type="match status" value="1"/>
</dbReference>
<proteinExistence type="inferred from homology"/>
<name>A0A7S1AFQ0_NOCSC</name>
<dbReference type="Gene3D" id="3.30.830.10">
    <property type="entry name" value="Metalloenzyme, LuxS/M16 peptidase-like"/>
    <property type="match status" value="4"/>
</dbReference>
<evidence type="ECO:0000256" key="6">
    <source>
        <dbReference type="ARBA" id="ARBA00022833"/>
    </source>
</evidence>
<dbReference type="FunFam" id="3.30.830.10:FF:000012">
    <property type="entry name" value="Protease 3"/>
    <property type="match status" value="1"/>
</dbReference>
<feature type="domain" description="Peptidase M16 middle/third" evidence="12">
    <location>
        <begin position="419"/>
        <end position="697"/>
    </location>
</feature>
<dbReference type="GO" id="GO:0005739">
    <property type="term" value="C:mitochondrion"/>
    <property type="evidence" value="ECO:0007669"/>
    <property type="project" value="TreeGrafter"/>
</dbReference>
<sequence length="1001" mass="111201">MRSSIHVIVLLFANWSISSCARSLRLSNMLERMTTEVHRGEASSRANVRKPITDHREYVATTFDNGLRVLAVSDNEANKAAFAVAVDVGSFEDPEPLQGLAHFCEHMLFLGSEKYPEESTFSNHLDVYGGEHNAYTSTEHTVYYNDINIEGLAHGLDIFAQFFIGPAFQRSMVDKEIHAVDSEHQKNVPDVTRRVWNLLKTRASTKNPMHKFATGDLNTLGVQPKNDGLDVVAELQKWHSTNYCSEHLQLVILANMSTDELFHLAHEAFDPMTMSESCPPRPTYDVPAFSHEEGNVGDWITVSTHGSPELWLQFPMVPKSKDRYKELPHAFLTSALGHYGDGGLKALLMQEDLAPSISVMSDDSVAGSDIKIRFSLTSKGQQQPEMVVELFFAYLAAVRAGGVNESALSKQQQLRQVMFDYQTKPTSEFDLVESLASAVAEGHPFEDILTADVLVDILNASASFEVLSALVPRDMNVVFVNPDFDDQDAELLEEHYKLRYSSSPMSEELLERFETATSSSLRPPPELRFVPTNLDLVEEGSSGGPEILTSMGRVEAWWQGMQEVRMPKGDVHMKLGFAADMLEHLNGSVMAAIHTRLLDRVLEAPTDELQMCGLSYSVDASLDGLYVAFSGFDEHLEDLLRIVVPAIRNPEFTEDVFEAERRQSLMDMSDVQQMQPYQHAMMALDTVSVKGTFDRQDWISTLGDSAQVNSAAYLAYLDKFFAQADLTLLFSGNIARGRAQNMTQLIEESLNISHSTEGGIPAVTSVLQPSKQVEVRISNPIAGDPNSATILSYQVGILDVAGRVKLSLIGKIIGDPFFEMLRTEHQLGYVVFGYITFQGNVGEIRVLVQGAKEAPDGVEQLALSAVENVSSIISSMSPSDFEARKANLKLELEAKPKTLSEEVTRSWEHIRKGNDCFDIREKMKTYLNSMGNSTQPILEMWKAATKKSKSSMVAKLFGSGLQDQQLLQNSASKKVISNLGAHSVSQFLEGEQYWPDEILCE</sequence>
<reference evidence="14" key="1">
    <citation type="submission" date="2021-01" db="EMBL/GenBank/DDBJ databases">
        <authorList>
            <person name="Corre E."/>
            <person name="Pelletier E."/>
            <person name="Niang G."/>
            <person name="Scheremetjew M."/>
            <person name="Finn R."/>
            <person name="Kale V."/>
            <person name="Holt S."/>
            <person name="Cochrane G."/>
            <person name="Meng A."/>
            <person name="Brown T."/>
            <person name="Cohen L."/>
        </authorList>
    </citation>
    <scope>NUCLEOTIDE SEQUENCE</scope>
</reference>
<dbReference type="InterPro" id="IPR050626">
    <property type="entry name" value="Peptidase_M16"/>
</dbReference>
<dbReference type="InterPro" id="IPR011765">
    <property type="entry name" value="Pept_M16_N"/>
</dbReference>
<dbReference type="InterPro" id="IPR032632">
    <property type="entry name" value="Peptidase_M16_M"/>
</dbReference>
<organism evidence="14">
    <name type="scientific">Noctiluca scintillans</name>
    <name type="common">Sea sparkle</name>
    <name type="synonym">Red tide dinoflagellate</name>
    <dbReference type="NCBI Taxonomy" id="2966"/>
    <lineage>
        <taxon>Eukaryota</taxon>
        <taxon>Sar</taxon>
        <taxon>Alveolata</taxon>
        <taxon>Dinophyceae</taxon>
        <taxon>Noctilucales</taxon>
        <taxon>Noctilucaceae</taxon>
        <taxon>Noctiluca</taxon>
    </lineage>
</organism>
<dbReference type="AlphaFoldDB" id="A0A7S1AFQ0"/>
<feature type="domain" description="Peptidase M16 C-terminal" evidence="11">
    <location>
        <begin position="233"/>
        <end position="412"/>
    </location>
</feature>
<dbReference type="InterPro" id="IPR011249">
    <property type="entry name" value="Metalloenz_LuxS/M16"/>
</dbReference>
<evidence type="ECO:0000259" key="13">
    <source>
        <dbReference type="Pfam" id="PF22456"/>
    </source>
</evidence>
<dbReference type="GO" id="GO:0046872">
    <property type="term" value="F:metal ion binding"/>
    <property type="evidence" value="ECO:0007669"/>
    <property type="project" value="UniProtKB-KW"/>
</dbReference>
<feature type="signal peptide" evidence="9">
    <location>
        <begin position="1"/>
        <end position="20"/>
    </location>
</feature>
<keyword evidence="4" id="KW-0479">Metal-binding</keyword>
<dbReference type="GO" id="GO:0043171">
    <property type="term" value="P:peptide catabolic process"/>
    <property type="evidence" value="ECO:0007669"/>
    <property type="project" value="TreeGrafter"/>
</dbReference>
<keyword evidence="3" id="KW-0645">Protease</keyword>
<dbReference type="InterPro" id="IPR007863">
    <property type="entry name" value="Peptidase_M16_C"/>
</dbReference>
<accession>A0A7S1AFQ0</accession>
<keyword evidence="9" id="KW-0732">Signal</keyword>
<feature type="domain" description="Peptidase M16 N-terminal" evidence="10">
    <location>
        <begin position="68"/>
        <end position="190"/>
    </location>
</feature>
<dbReference type="PROSITE" id="PS00143">
    <property type="entry name" value="INSULINASE"/>
    <property type="match status" value="1"/>
</dbReference>
<keyword evidence="6" id="KW-0862">Zinc</keyword>
<evidence type="ECO:0000256" key="4">
    <source>
        <dbReference type="ARBA" id="ARBA00022723"/>
    </source>
</evidence>
<evidence type="ECO:0000313" key="14">
    <source>
        <dbReference type="EMBL" id="CAD8851946.1"/>
    </source>
</evidence>
<evidence type="ECO:0000256" key="5">
    <source>
        <dbReference type="ARBA" id="ARBA00022801"/>
    </source>
</evidence>
<dbReference type="Pfam" id="PF22456">
    <property type="entry name" value="PqqF-like_C_4"/>
    <property type="match status" value="1"/>
</dbReference>
<dbReference type="InterPro" id="IPR054734">
    <property type="entry name" value="PqqF-like_C_4"/>
</dbReference>
<dbReference type="Pfam" id="PF05193">
    <property type="entry name" value="Peptidase_M16_C"/>
    <property type="match status" value="1"/>
</dbReference>
<dbReference type="GO" id="GO:0051603">
    <property type="term" value="P:proteolysis involved in protein catabolic process"/>
    <property type="evidence" value="ECO:0007669"/>
    <property type="project" value="TreeGrafter"/>
</dbReference>
<dbReference type="GO" id="GO:0005829">
    <property type="term" value="C:cytosol"/>
    <property type="evidence" value="ECO:0007669"/>
    <property type="project" value="TreeGrafter"/>
</dbReference>
<evidence type="ECO:0000256" key="9">
    <source>
        <dbReference type="SAM" id="SignalP"/>
    </source>
</evidence>
<keyword evidence="5" id="KW-0378">Hydrolase</keyword>
<keyword evidence="7" id="KW-0482">Metalloprotease</keyword>
<evidence type="ECO:0000259" key="10">
    <source>
        <dbReference type="Pfam" id="PF00675"/>
    </source>
</evidence>
<evidence type="ECO:0000259" key="11">
    <source>
        <dbReference type="Pfam" id="PF05193"/>
    </source>
</evidence>
<feature type="domain" description="Coenzyme PQQ synthesis protein F-like C-terminal lobe" evidence="13">
    <location>
        <begin position="808"/>
        <end position="907"/>
    </location>
</feature>
<evidence type="ECO:0000256" key="2">
    <source>
        <dbReference type="ARBA" id="ARBA00007261"/>
    </source>
</evidence>
<protein>
    <submittedName>
        <fullName evidence="14">Uncharacterized protein</fullName>
    </submittedName>
</protein>
<dbReference type="PANTHER" id="PTHR43690">
    <property type="entry name" value="NARDILYSIN"/>
    <property type="match status" value="1"/>
</dbReference>
<dbReference type="SUPFAM" id="SSF63411">
    <property type="entry name" value="LuxS/MPP-like metallohydrolase"/>
    <property type="match status" value="4"/>
</dbReference>
<dbReference type="Pfam" id="PF00675">
    <property type="entry name" value="Peptidase_M16"/>
    <property type="match status" value="1"/>
</dbReference>
<evidence type="ECO:0000256" key="8">
    <source>
        <dbReference type="RuleBase" id="RU004447"/>
    </source>
</evidence>
<dbReference type="PROSITE" id="PS51257">
    <property type="entry name" value="PROKAR_LIPOPROTEIN"/>
    <property type="match status" value="1"/>
</dbReference>
<feature type="chain" id="PRO_5030942212" evidence="9">
    <location>
        <begin position="21"/>
        <end position="1001"/>
    </location>
</feature>
<evidence type="ECO:0000259" key="12">
    <source>
        <dbReference type="Pfam" id="PF16187"/>
    </source>
</evidence>
<comment type="similarity">
    <text evidence="2 8">Belongs to the peptidase M16 family.</text>
</comment>
<dbReference type="GO" id="GO:0004222">
    <property type="term" value="F:metalloendopeptidase activity"/>
    <property type="evidence" value="ECO:0007669"/>
    <property type="project" value="InterPro"/>
</dbReference>
<dbReference type="InterPro" id="IPR001431">
    <property type="entry name" value="Pept_M16_Zn_BS"/>
</dbReference>
<evidence type="ECO:0000256" key="3">
    <source>
        <dbReference type="ARBA" id="ARBA00022670"/>
    </source>
</evidence>